<name>A0A0L0GNG5_9ENTR</name>
<protein>
    <submittedName>
        <fullName evidence="1">Uncharacterized protein</fullName>
    </submittedName>
</protein>
<dbReference type="Proteomes" id="UP000037393">
    <property type="component" value="Unassembled WGS sequence"/>
</dbReference>
<sequence>MAFQVLKKHFQIVMPLPVFINSQLNAWGAIHSMPHKKKQEWKDNNDNHKKKYIIIDIFTICNSHQSIYIICV</sequence>
<keyword evidence="2" id="KW-1185">Reference proteome</keyword>
<dbReference type="PATRIC" id="fig|379893.4.peg.1201"/>
<reference evidence="1 2" key="1">
    <citation type="journal article" date="2015" name="Appl. Environ. Microbiol.">
        <title>The Enterobacterium Trabulsiella odontotermitis Presents Novel Adaptations Related to Its Association with Fungus-Growing Termites.</title>
        <authorList>
            <person name="Sapountzis P."/>
            <person name="Gruntjes T."/>
            <person name="Otani S."/>
            <person name="Estevez J."/>
            <person name="da Costa R.R."/>
            <person name="Plunkett G.3rd."/>
            <person name="Perna N.T."/>
            <person name="Poulsen M."/>
        </authorList>
    </citation>
    <scope>NUCLEOTIDE SEQUENCE [LARGE SCALE GENOMIC DNA]</scope>
    <source>
        <strain evidence="1 2">12</strain>
    </source>
</reference>
<comment type="caution">
    <text evidence="1">The sequence shown here is derived from an EMBL/GenBank/DDBJ whole genome shotgun (WGS) entry which is preliminary data.</text>
</comment>
<proteinExistence type="predicted"/>
<evidence type="ECO:0000313" key="2">
    <source>
        <dbReference type="Proteomes" id="UP000037393"/>
    </source>
</evidence>
<evidence type="ECO:0000313" key="1">
    <source>
        <dbReference type="EMBL" id="KNC89963.1"/>
    </source>
</evidence>
<organism evidence="1 2">
    <name type="scientific">Trabulsiella odontotermitis</name>
    <dbReference type="NCBI Taxonomy" id="379893"/>
    <lineage>
        <taxon>Bacteria</taxon>
        <taxon>Pseudomonadati</taxon>
        <taxon>Pseudomonadota</taxon>
        <taxon>Gammaproteobacteria</taxon>
        <taxon>Enterobacterales</taxon>
        <taxon>Enterobacteriaceae</taxon>
        <taxon>Trabulsiella</taxon>
    </lineage>
</organism>
<dbReference type="EMBL" id="JNGI01000157">
    <property type="protein sequence ID" value="KNC89963.1"/>
    <property type="molecule type" value="Genomic_DNA"/>
</dbReference>
<accession>A0A0L0GNG5</accession>
<dbReference type="AlphaFoldDB" id="A0A0L0GNG5"/>
<gene>
    <name evidence="1" type="ORF">GM31_05885</name>
</gene>